<feature type="domain" description="HMG box" evidence="8">
    <location>
        <begin position="121"/>
        <end position="190"/>
    </location>
</feature>
<feature type="compositionally biased region" description="Basic and acidic residues" evidence="6">
    <location>
        <begin position="156"/>
        <end position="188"/>
    </location>
</feature>
<evidence type="ECO:0000313" key="10">
    <source>
        <dbReference type="Proteomes" id="UP000436088"/>
    </source>
</evidence>
<feature type="region of interest" description="Disordered" evidence="6">
    <location>
        <begin position="154"/>
        <end position="229"/>
    </location>
</feature>
<dbReference type="Proteomes" id="UP000436088">
    <property type="component" value="Unassembled WGS sequence"/>
</dbReference>
<feature type="DNA-binding region" description="HMG box" evidence="5">
    <location>
        <begin position="121"/>
        <end position="190"/>
    </location>
</feature>
<protein>
    <submittedName>
        <fullName evidence="9">High mobility group B protein 1</fullName>
    </submittedName>
</protein>
<evidence type="ECO:0000256" key="1">
    <source>
        <dbReference type="ARBA" id="ARBA00004123"/>
    </source>
</evidence>
<dbReference type="CDD" id="cd22005">
    <property type="entry name" value="HMG-box_AtHMGB1-like"/>
    <property type="match status" value="1"/>
</dbReference>
<comment type="similarity">
    <text evidence="2">Belongs to the HMGB family.</text>
</comment>
<dbReference type="SMART" id="SM00398">
    <property type="entry name" value="HMG"/>
    <property type="match status" value="1"/>
</dbReference>
<keyword evidence="7" id="KW-1133">Transmembrane helix</keyword>
<dbReference type="GO" id="GO:0003682">
    <property type="term" value="F:chromatin binding"/>
    <property type="evidence" value="ECO:0007669"/>
    <property type="project" value="UniProtKB-ARBA"/>
</dbReference>
<proteinExistence type="inferred from homology"/>
<dbReference type="GO" id="GO:0003677">
    <property type="term" value="F:DNA binding"/>
    <property type="evidence" value="ECO:0007669"/>
    <property type="project" value="UniProtKB-UniRule"/>
</dbReference>
<dbReference type="GO" id="GO:0006325">
    <property type="term" value="P:chromatin organization"/>
    <property type="evidence" value="ECO:0007669"/>
    <property type="project" value="UniProtKB-ARBA"/>
</dbReference>
<dbReference type="GO" id="GO:0005634">
    <property type="term" value="C:nucleus"/>
    <property type="evidence" value="ECO:0007669"/>
    <property type="project" value="UniProtKB-SubCell"/>
</dbReference>
<dbReference type="PROSITE" id="PS50118">
    <property type="entry name" value="HMG_BOX_2"/>
    <property type="match status" value="1"/>
</dbReference>
<keyword evidence="4 5" id="KW-0539">Nucleus</keyword>
<feature type="compositionally biased region" description="Acidic residues" evidence="6">
    <location>
        <begin position="201"/>
        <end position="229"/>
    </location>
</feature>
<dbReference type="PANTHER" id="PTHR46261">
    <property type="entry name" value="HIGH MOBILITY GROUP B PROTEIN 4-RELATED"/>
    <property type="match status" value="1"/>
</dbReference>
<keyword evidence="3 5" id="KW-0238">DNA-binding</keyword>
<comment type="caution">
    <text evidence="9">The sequence shown here is derived from an EMBL/GenBank/DDBJ whole genome shotgun (WGS) entry which is preliminary data.</text>
</comment>
<dbReference type="PANTHER" id="PTHR46261:SF1">
    <property type="entry name" value="HIGH MOBILITY GROUP B PROTEIN 1"/>
    <property type="match status" value="1"/>
</dbReference>
<evidence type="ECO:0000256" key="2">
    <source>
        <dbReference type="ARBA" id="ARBA00008774"/>
    </source>
</evidence>
<accession>A0A6A3A0M2</accession>
<comment type="subcellular location">
    <subcellularLocation>
        <location evidence="1">Nucleus</location>
    </subcellularLocation>
</comment>
<evidence type="ECO:0000256" key="6">
    <source>
        <dbReference type="SAM" id="MobiDB-lite"/>
    </source>
</evidence>
<feature type="region of interest" description="Disordered" evidence="6">
    <location>
        <begin position="76"/>
        <end position="125"/>
    </location>
</feature>
<keyword evidence="10" id="KW-1185">Reference proteome</keyword>
<dbReference type="AlphaFoldDB" id="A0A6A3A0M2"/>
<gene>
    <name evidence="9" type="ORF">F3Y22_tig00110610pilonHSYRG00130</name>
</gene>
<dbReference type="InterPro" id="IPR031061">
    <property type="entry name" value="HMGB_plant"/>
</dbReference>
<sequence length="229" mass="25597">MAATPSSQSPKKLNRLTQSFKVFSPLPFLFLCPPDILKKRTLRFLLLFALFSSYLKSIPIACYFLSVRMTGARGKGAVKNTTTSLKPADDRKVGKRKATVDGSTVRKAKKERKANKDPNKPKRPPSAFFVFLAEFRTTFKKENPDVKAVSAVGRAAGEKWKSMSEEDKAPYEAKAQKRKGDYEKQMKDYHKKQGTSANGVADDEDAEEANDEENEATGEDDDVDDDDED</sequence>
<evidence type="ECO:0000256" key="3">
    <source>
        <dbReference type="ARBA" id="ARBA00023125"/>
    </source>
</evidence>
<evidence type="ECO:0000256" key="5">
    <source>
        <dbReference type="PROSITE-ProRule" id="PRU00267"/>
    </source>
</evidence>
<organism evidence="9 10">
    <name type="scientific">Hibiscus syriacus</name>
    <name type="common">Rose of Sharon</name>
    <dbReference type="NCBI Taxonomy" id="106335"/>
    <lineage>
        <taxon>Eukaryota</taxon>
        <taxon>Viridiplantae</taxon>
        <taxon>Streptophyta</taxon>
        <taxon>Embryophyta</taxon>
        <taxon>Tracheophyta</taxon>
        <taxon>Spermatophyta</taxon>
        <taxon>Magnoliopsida</taxon>
        <taxon>eudicotyledons</taxon>
        <taxon>Gunneridae</taxon>
        <taxon>Pentapetalae</taxon>
        <taxon>rosids</taxon>
        <taxon>malvids</taxon>
        <taxon>Malvales</taxon>
        <taxon>Malvaceae</taxon>
        <taxon>Malvoideae</taxon>
        <taxon>Hibiscus</taxon>
    </lineage>
</organism>
<keyword evidence="7" id="KW-0472">Membrane</keyword>
<evidence type="ECO:0000256" key="4">
    <source>
        <dbReference type="ARBA" id="ARBA00023242"/>
    </source>
</evidence>
<feature type="transmembrane region" description="Helical" evidence="7">
    <location>
        <begin position="44"/>
        <end position="65"/>
    </location>
</feature>
<dbReference type="SUPFAM" id="SSF47095">
    <property type="entry name" value="HMG-box"/>
    <property type="match status" value="1"/>
</dbReference>
<dbReference type="Gene3D" id="1.10.30.10">
    <property type="entry name" value="High mobility group box domain"/>
    <property type="match status" value="1"/>
</dbReference>
<dbReference type="InterPro" id="IPR009071">
    <property type="entry name" value="HMG_box_dom"/>
</dbReference>
<evidence type="ECO:0000256" key="7">
    <source>
        <dbReference type="SAM" id="Phobius"/>
    </source>
</evidence>
<evidence type="ECO:0000259" key="8">
    <source>
        <dbReference type="PROSITE" id="PS50118"/>
    </source>
</evidence>
<name>A0A6A3A0M2_HIBSY</name>
<dbReference type="Pfam" id="PF00505">
    <property type="entry name" value="HMG_box"/>
    <property type="match status" value="1"/>
</dbReference>
<dbReference type="GO" id="GO:0030527">
    <property type="term" value="F:structural constituent of chromatin"/>
    <property type="evidence" value="ECO:0007669"/>
    <property type="project" value="UniProtKB-ARBA"/>
</dbReference>
<reference evidence="9" key="1">
    <citation type="submission" date="2019-09" db="EMBL/GenBank/DDBJ databases">
        <title>Draft genome information of white flower Hibiscus syriacus.</title>
        <authorList>
            <person name="Kim Y.-M."/>
        </authorList>
    </citation>
    <scope>NUCLEOTIDE SEQUENCE [LARGE SCALE GENOMIC DNA]</scope>
    <source>
        <strain evidence="9">YM2019G1</strain>
    </source>
</reference>
<dbReference type="InterPro" id="IPR036910">
    <property type="entry name" value="HMG_box_dom_sf"/>
</dbReference>
<keyword evidence="7" id="KW-0812">Transmembrane</keyword>
<evidence type="ECO:0000313" key="9">
    <source>
        <dbReference type="EMBL" id="KAE8697708.1"/>
    </source>
</evidence>
<dbReference type="GO" id="GO:0000785">
    <property type="term" value="C:chromatin"/>
    <property type="evidence" value="ECO:0007669"/>
    <property type="project" value="UniProtKB-ARBA"/>
</dbReference>
<dbReference type="EMBL" id="VEPZ02001049">
    <property type="protein sequence ID" value="KAE8697708.1"/>
    <property type="molecule type" value="Genomic_DNA"/>
</dbReference>